<proteinExistence type="predicted"/>
<gene>
    <name evidence="2" type="ORF">GWO68_13600</name>
</gene>
<dbReference type="InterPro" id="IPR011047">
    <property type="entry name" value="Quinoprotein_ADH-like_sf"/>
</dbReference>
<evidence type="ECO:0000256" key="1">
    <source>
        <dbReference type="SAM" id="SignalP"/>
    </source>
</evidence>
<feature type="chain" id="PRO_5025469597" evidence="1">
    <location>
        <begin position="20"/>
        <end position="1216"/>
    </location>
</feature>
<keyword evidence="1" id="KW-0732">Signal</keyword>
<dbReference type="Gene3D" id="2.60.40.1080">
    <property type="match status" value="1"/>
</dbReference>
<keyword evidence="3" id="KW-1185">Reference proteome</keyword>
<reference evidence="2 3" key="1">
    <citation type="submission" date="2020-01" db="EMBL/GenBank/DDBJ databases">
        <authorList>
            <person name="Kim M.K."/>
        </authorList>
    </citation>
    <scope>NUCLEOTIDE SEQUENCE [LARGE SCALE GENOMIC DNA]</scope>
    <source>
        <strain evidence="2 3">BT213</strain>
    </source>
</reference>
<dbReference type="InterPro" id="IPR026444">
    <property type="entry name" value="Secre_tail"/>
</dbReference>
<dbReference type="InterPro" id="IPR030916">
    <property type="entry name" value="ELWxxDGT_rpt"/>
</dbReference>
<comment type="caution">
    <text evidence="2">The sequence shown here is derived from an EMBL/GenBank/DDBJ whole genome shotgun (WGS) entry which is preliminary data.</text>
</comment>
<evidence type="ECO:0000313" key="3">
    <source>
        <dbReference type="Proteomes" id="UP000478546"/>
    </source>
</evidence>
<protein>
    <submittedName>
        <fullName evidence="2">T9SS type A sorting domain-containing protein</fullName>
    </submittedName>
</protein>
<dbReference type="SUPFAM" id="SSF50998">
    <property type="entry name" value="Quinoprotein alcohol dehydrogenase-like"/>
    <property type="match status" value="1"/>
</dbReference>
<dbReference type="RefSeq" id="WP_162347008.1">
    <property type="nucleotide sequence ID" value="NZ_JAAEAA010000017.1"/>
</dbReference>
<feature type="signal peptide" evidence="1">
    <location>
        <begin position="1"/>
        <end position="19"/>
    </location>
</feature>
<dbReference type="NCBIfam" id="TIGR04183">
    <property type="entry name" value="Por_Secre_tail"/>
    <property type="match status" value="1"/>
</dbReference>
<organism evidence="2 3">
    <name type="scientific">Pontibacter fetidus</name>
    <dbReference type="NCBI Taxonomy" id="2700082"/>
    <lineage>
        <taxon>Bacteria</taxon>
        <taxon>Pseudomonadati</taxon>
        <taxon>Bacteroidota</taxon>
        <taxon>Cytophagia</taxon>
        <taxon>Cytophagales</taxon>
        <taxon>Hymenobacteraceae</taxon>
        <taxon>Pontibacter</taxon>
    </lineage>
</organism>
<name>A0A6B2H7N6_9BACT</name>
<dbReference type="Proteomes" id="UP000478546">
    <property type="component" value="Unassembled WGS sequence"/>
</dbReference>
<sequence length="1216" mass="133960">MKQLLLLAFLLFISTAAYSQMSLVGDFNLKQGYHNMPDRVSTLKDLMLFAHADTTDKVELWASDGTAGGTKQLTNFNHRLQKDADPELLTQVNGKVFFKATSDEGDNTLCITDGTEAGTKKVLRAFMKSYGNDGSGIINHFTSFKNKLYFSFYKSGYYLWQSDGSTEGTNSLVALPYINGLAVAGDHLYIAGTTGSDISLWKSDGSSNGTKLVRSFTPLNKGEIIQSLIPVGEILYFTTGGVIGVPTKMWRTNGTAEGTVEITSHFDNPDFRFYSSAVVDGKLFLTLANSNTSYDLWVIAENYKKPEKLLSAARSISKSTGSLKGALFFGADDGTNGQELWISDGTVNGTSVVRDINNGKESANPDNFTSFNDDLYFIANNGLTGVGLWRINGSSGYVSIVKDFKEGEGGQHLSNLSATDNFLLFKANITTEDKGLWRTDGTEAGTERVKRLGFWTLGSSPQFLTAFKDELYFAGDRGYGNGIFKFGHDLKPKEVFLNPDYLNYRIVNLNKIEDKLVFLTDNRFSSDTVKATKLWVSDGTSEGTTLIKDFPSISFSDYTIVGNRVLFYVNTKYSPTRLKPESELWSSDGTPEGTTLVRSFYTTHEPDLRFKILNDYAYFIGDDGEHGEEVWRTDGTVQGTTLVMDINANVSDRMFYVMSKAGDYIYFRESGSKIWRTDGITTEFLFDMRDVGISSAIFEFHEIGNKLAFIAVNTDGNTTLYVTDGTIGGTKKAYTCPPSDGIKQIIGGSEKLYFQTVNNWSPHATVYALDAVTMEPTLIQKFTSHPGYYTVSILKVLENVAYYFHNDEVYRTNGTVDGTKLVMKLDYAWYPSIYEYSPGAIKWNNNVFLPIYNTGVGTELWRDGNMRPFSSGNKINIEAGGTYTFNQNDFKYFDADGDAFEYAEINTLPNAGTILLNNVEVKAGQRINASDLANLSYSQAPNSVAPIQASIKYLVNDGYSYSQPATITITLKADQNITFNESNVEKVYQDKFDLKAIATSNLPVNFRLIAGQDIAEIAAGNEVLVKGVGEFSIEATQSGDELYKPALPIIKTYKAVKAQQEISFESLPTEIKIGDKLKLNASATSGLPVNYSSSDHQVATIEGDELVINGVGNVTITATQGGNQNYEPANNVAQQLSIVVNKTLAFPNPVVNNEFVIEIKEPAELQIATITGIVLLKRKINAGQNVITLNNASAGTYIVTIMQGDTLKETFKLQKL</sequence>
<dbReference type="EMBL" id="JAAEAA010000017">
    <property type="protein sequence ID" value="NDK56956.1"/>
    <property type="molecule type" value="Genomic_DNA"/>
</dbReference>
<evidence type="ECO:0000313" key="2">
    <source>
        <dbReference type="EMBL" id="NDK56956.1"/>
    </source>
</evidence>
<dbReference type="SUPFAM" id="SSF63825">
    <property type="entry name" value="YWTD domain"/>
    <property type="match status" value="1"/>
</dbReference>
<dbReference type="NCBIfam" id="TIGR04534">
    <property type="entry name" value="ELWxxDGT_rpt"/>
    <property type="match status" value="1"/>
</dbReference>
<accession>A0A6B2H7N6</accession>
<dbReference type="AlphaFoldDB" id="A0A6B2H7N6"/>